<sequence length="152" mass="16608">MTKQGAVSLRELLEYLKGEKRHKIVAAIEEARAHGDLSENAEYHAAKEEQGMNEARVSDLEDKLARAHIIDPSTITAEKVVFGATIELIDMNEGTEITYQIVGVDEANIEAGKVSITSPIARSLIGKEEGDVAVVQAPGGEREYEIQSIEYV</sequence>
<dbReference type="FunFam" id="3.10.50.30:FF:000001">
    <property type="entry name" value="Transcription elongation factor GreA"/>
    <property type="match status" value="1"/>
</dbReference>
<dbReference type="Proteomes" id="UP000231632">
    <property type="component" value="Unassembled WGS sequence"/>
</dbReference>
<dbReference type="PANTHER" id="PTHR30437">
    <property type="entry name" value="TRANSCRIPTION ELONGATION FACTOR GREA"/>
    <property type="match status" value="1"/>
</dbReference>
<dbReference type="Pfam" id="PF03449">
    <property type="entry name" value="GreA_GreB_N"/>
    <property type="match status" value="1"/>
</dbReference>
<feature type="domain" description="Transcription elongation factor GreA/GreB C-terminal" evidence="10">
    <location>
        <begin position="77"/>
        <end position="151"/>
    </location>
</feature>
<comment type="caution">
    <text evidence="12">The sequence shown here is derived from an EMBL/GenBank/DDBJ whole genome shotgun (WGS) entry which is preliminary data.</text>
</comment>
<evidence type="ECO:0000256" key="4">
    <source>
        <dbReference type="ARBA" id="ARBA00023125"/>
    </source>
</evidence>
<dbReference type="NCBIfam" id="TIGR01462">
    <property type="entry name" value="greA"/>
    <property type="match status" value="1"/>
</dbReference>
<protein>
    <recommendedName>
        <fullName evidence="2 8">Transcription elongation factor GreA</fullName>
    </recommendedName>
    <alternativeName>
        <fullName evidence="7 8">Transcript cleavage factor GreA</fullName>
    </alternativeName>
</protein>
<evidence type="ECO:0000256" key="1">
    <source>
        <dbReference type="ARBA" id="ARBA00008213"/>
    </source>
</evidence>
<reference evidence="12 13" key="1">
    <citation type="journal article" date="2017" name="Arch. Microbiol.">
        <title>Mariprofundus micogutta sp. nov., a novel iron-oxidizing zetaproteobacterium isolated from a deep-sea hydrothermal field at the Bayonnaise knoll of the Izu-Ogasawara arc, and a description of Mariprofundales ord. nov. and Zetaproteobacteria classis nov.</title>
        <authorList>
            <person name="Makita H."/>
            <person name="Tanaka E."/>
            <person name="Mitsunobu S."/>
            <person name="Miyazaki M."/>
            <person name="Nunoura T."/>
            <person name="Uematsu K."/>
            <person name="Takaki Y."/>
            <person name="Nishi S."/>
            <person name="Shimamura S."/>
            <person name="Takai K."/>
        </authorList>
    </citation>
    <scope>NUCLEOTIDE SEQUENCE [LARGE SCALE GENOMIC DNA]</scope>
    <source>
        <strain evidence="12 13">ET2</strain>
    </source>
</reference>
<dbReference type="PANTHER" id="PTHR30437:SF4">
    <property type="entry name" value="TRANSCRIPTION ELONGATION FACTOR GREA"/>
    <property type="match status" value="1"/>
</dbReference>
<feature type="domain" description="Transcription elongation factor GreA/GreB N-terminal" evidence="11">
    <location>
        <begin position="1"/>
        <end position="69"/>
    </location>
</feature>
<dbReference type="Pfam" id="PF01272">
    <property type="entry name" value="GreA_GreB"/>
    <property type="match status" value="1"/>
</dbReference>
<dbReference type="GO" id="GO:0003677">
    <property type="term" value="F:DNA binding"/>
    <property type="evidence" value="ECO:0007669"/>
    <property type="project" value="UniProtKB-UniRule"/>
</dbReference>
<evidence type="ECO:0000256" key="6">
    <source>
        <dbReference type="ARBA" id="ARBA00024916"/>
    </source>
</evidence>
<dbReference type="GO" id="GO:0006354">
    <property type="term" value="P:DNA-templated transcription elongation"/>
    <property type="evidence" value="ECO:0007669"/>
    <property type="project" value="TreeGrafter"/>
</dbReference>
<dbReference type="InterPro" id="IPR006359">
    <property type="entry name" value="Tscrpt_elong_fac_GreA"/>
</dbReference>
<gene>
    <name evidence="8" type="primary">greA</name>
    <name evidence="12" type="ORF">MMIC_P0800</name>
</gene>
<evidence type="ECO:0000256" key="8">
    <source>
        <dbReference type="HAMAP-Rule" id="MF_00105"/>
    </source>
</evidence>
<evidence type="ECO:0000256" key="2">
    <source>
        <dbReference type="ARBA" id="ARBA00013729"/>
    </source>
</evidence>
<evidence type="ECO:0000256" key="7">
    <source>
        <dbReference type="ARBA" id="ARBA00030776"/>
    </source>
</evidence>
<keyword evidence="4 8" id="KW-0238">DNA-binding</keyword>
<dbReference type="SUPFAM" id="SSF54534">
    <property type="entry name" value="FKBP-like"/>
    <property type="match status" value="1"/>
</dbReference>
<comment type="similarity">
    <text evidence="1 8 9">Belongs to the GreA/GreB family.</text>
</comment>
<dbReference type="FunFam" id="1.10.287.180:FF:000001">
    <property type="entry name" value="Transcription elongation factor GreA"/>
    <property type="match status" value="1"/>
</dbReference>
<dbReference type="InterPro" id="IPR036805">
    <property type="entry name" value="Tscrpt_elong_fac_GreA/B_N_sf"/>
</dbReference>
<evidence type="ECO:0000259" key="11">
    <source>
        <dbReference type="Pfam" id="PF03449"/>
    </source>
</evidence>
<evidence type="ECO:0000259" key="10">
    <source>
        <dbReference type="Pfam" id="PF01272"/>
    </source>
</evidence>
<dbReference type="SUPFAM" id="SSF46557">
    <property type="entry name" value="GreA transcript cleavage protein, N-terminal domain"/>
    <property type="match status" value="1"/>
</dbReference>
<keyword evidence="13" id="KW-1185">Reference proteome</keyword>
<dbReference type="AlphaFoldDB" id="A0A1L8CLR1"/>
<dbReference type="InterPro" id="IPR022691">
    <property type="entry name" value="Tscrpt_elong_fac_GreA/B_N"/>
</dbReference>
<keyword evidence="12" id="KW-0251">Elongation factor</keyword>
<dbReference type="InterPro" id="IPR023459">
    <property type="entry name" value="Tscrpt_elong_fac_GreA/B_fam"/>
</dbReference>
<comment type="function">
    <text evidence="6 8 9">Necessary for efficient RNA polymerase transcription elongation past template-encoded arresting sites. The arresting sites in DNA have the property of trapping a certain fraction of elongating RNA polymerases that pass through, resulting in locked ternary complexes. Cleavage of the nascent transcript by cleavage factors such as GreA or GreB allows the resumption of elongation from the new 3'terminus. GreA releases sequences of 2 to 3 nucleotides.</text>
</comment>
<dbReference type="PIRSF" id="PIRSF006092">
    <property type="entry name" value="GreA_GreB"/>
    <property type="match status" value="1"/>
</dbReference>
<dbReference type="InterPro" id="IPR036953">
    <property type="entry name" value="GreA/GreB_C_sf"/>
</dbReference>
<evidence type="ECO:0000313" key="12">
    <source>
        <dbReference type="EMBL" id="GAV19842.1"/>
    </source>
</evidence>
<dbReference type="HAMAP" id="MF_00105">
    <property type="entry name" value="GreA_GreB"/>
    <property type="match status" value="1"/>
</dbReference>
<keyword evidence="12" id="KW-0648">Protein biosynthesis</keyword>
<accession>A0A1L8CLR1</accession>
<dbReference type="InterPro" id="IPR001437">
    <property type="entry name" value="Tscrpt_elong_fac_GreA/B_C"/>
</dbReference>
<proteinExistence type="inferred from homology"/>
<keyword evidence="3 8" id="KW-0805">Transcription regulation</keyword>
<dbReference type="Gene3D" id="3.10.50.30">
    <property type="entry name" value="Transcription elongation factor, GreA/GreB, C-terminal domain"/>
    <property type="match status" value="1"/>
</dbReference>
<dbReference type="NCBIfam" id="NF001264">
    <property type="entry name" value="PRK00226.1-5"/>
    <property type="match status" value="1"/>
</dbReference>
<dbReference type="InterPro" id="IPR028624">
    <property type="entry name" value="Tscrpt_elong_fac_GreA/B"/>
</dbReference>
<evidence type="ECO:0000256" key="3">
    <source>
        <dbReference type="ARBA" id="ARBA00023015"/>
    </source>
</evidence>
<dbReference type="EMBL" id="BDFD01000005">
    <property type="protein sequence ID" value="GAV19842.1"/>
    <property type="molecule type" value="Genomic_DNA"/>
</dbReference>
<dbReference type="PROSITE" id="PS00830">
    <property type="entry name" value="GREAB_2"/>
    <property type="match status" value="1"/>
</dbReference>
<dbReference type="GO" id="GO:0070063">
    <property type="term" value="F:RNA polymerase binding"/>
    <property type="evidence" value="ECO:0007669"/>
    <property type="project" value="InterPro"/>
</dbReference>
<evidence type="ECO:0000256" key="9">
    <source>
        <dbReference type="RuleBase" id="RU000556"/>
    </source>
</evidence>
<dbReference type="NCBIfam" id="NF001263">
    <property type="entry name" value="PRK00226.1-4"/>
    <property type="match status" value="1"/>
</dbReference>
<name>A0A1L8CLR1_9PROT</name>
<dbReference type="Gene3D" id="1.10.287.180">
    <property type="entry name" value="Transcription elongation factor, GreA/GreB, N-terminal domain"/>
    <property type="match status" value="1"/>
</dbReference>
<dbReference type="NCBIfam" id="NF001261">
    <property type="entry name" value="PRK00226.1-2"/>
    <property type="match status" value="1"/>
</dbReference>
<evidence type="ECO:0000313" key="13">
    <source>
        <dbReference type="Proteomes" id="UP000231632"/>
    </source>
</evidence>
<organism evidence="12 13">
    <name type="scientific">Mariprofundus micogutta</name>
    <dbReference type="NCBI Taxonomy" id="1921010"/>
    <lineage>
        <taxon>Bacteria</taxon>
        <taxon>Pseudomonadati</taxon>
        <taxon>Pseudomonadota</taxon>
        <taxon>Candidatius Mariprofundia</taxon>
        <taxon>Mariprofundales</taxon>
        <taxon>Mariprofundaceae</taxon>
        <taxon>Mariprofundus</taxon>
    </lineage>
</organism>
<dbReference type="STRING" id="1921010.MMIC_P0800"/>
<evidence type="ECO:0000256" key="5">
    <source>
        <dbReference type="ARBA" id="ARBA00023163"/>
    </source>
</evidence>
<dbReference type="GO" id="GO:0032784">
    <property type="term" value="P:regulation of DNA-templated transcription elongation"/>
    <property type="evidence" value="ECO:0007669"/>
    <property type="project" value="UniProtKB-UniRule"/>
</dbReference>
<dbReference type="InterPro" id="IPR018151">
    <property type="entry name" value="TF_GreA/GreB_CS"/>
</dbReference>
<keyword evidence="5 8" id="KW-0804">Transcription</keyword>
<dbReference type="GO" id="GO:0003746">
    <property type="term" value="F:translation elongation factor activity"/>
    <property type="evidence" value="ECO:0007669"/>
    <property type="project" value="UniProtKB-KW"/>
</dbReference>